<protein>
    <submittedName>
        <fullName evidence="2">Cache domain-containing protein</fullName>
    </submittedName>
</protein>
<dbReference type="AlphaFoldDB" id="A0A0K0CYP0"/>
<dbReference type="SUPFAM" id="SSF111331">
    <property type="entry name" value="NAD kinase/diacylglycerol kinase-like"/>
    <property type="match status" value="1"/>
</dbReference>
<dbReference type="Proteomes" id="UP000035642">
    <property type="component" value="Unassembled WGS sequence"/>
</dbReference>
<proteinExistence type="predicted"/>
<dbReference type="PANTHER" id="PTHR12358">
    <property type="entry name" value="SPHINGOSINE KINASE"/>
    <property type="match status" value="1"/>
</dbReference>
<dbReference type="GO" id="GO:0046512">
    <property type="term" value="P:sphingosine biosynthetic process"/>
    <property type="evidence" value="ECO:0007669"/>
    <property type="project" value="TreeGrafter"/>
</dbReference>
<dbReference type="GO" id="GO:0016020">
    <property type="term" value="C:membrane"/>
    <property type="evidence" value="ECO:0007669"/>
    <property type="project" value="TreeGrafter"/>
</dbReference>
<organism evidence="1 2">
    <name type="scientific">Angiostrongylus cantonensis</name>
    <name type="common">Rat lungworm</name>
    <dbReference type="NCBI Taxonomy" id="6313"/>
    <lineage>
        <taxon>Eukaryota</taxon>
        <taxon>Metazoa</taxon>
        <taxon>Ecdysozoa</taxon>
        <taxon>Nematoda</taxon>
        <taxon>Chromadorea</taxon>
        <taxon>Rhabditida</taxon>
        <taxon>Rhabditina</taxon>
        <taxon>Rhabditomorpha</taxon>
        <taxon>Strongyloidea</taxon>
        <taxon>Metastrongylidae</taxon>
        <taxon>Angiostrongylus</taxon>
    </lineage>
</organism>
<dbReference type="Gene3D" id="2.60.200.40">
    <property type="match status" value="1"/>
</dbReference>
<keyword evidence="1" id="KW-1185">Reference proteome</keyword>
<name>A0A0K0CYP0_ANGCA</name>
<evidence type="ECO:0000313" key="2">
    <source>
        <dbReference type="WBParaSite" id="ACAC_0000278001-mRNA-1"/>
    </source>
</evidence>
<dbReference type="WBParaSite" id="ACAC_0000278001-mRNA-1">
    <property type="protein sequence ID" value="ACAC_0000278001-mRNA-1"/>
    <property type="gene ID" value="ACAC_0000278001"/>
</dbReference>
<dbReference type="GO" id="GO:0005737">
    <property type="term" value="C:cytoplasm"/>
    <property type="evidence" value="ECO:0007669"/>
    <property type="project" value="TreeGrafter"/>
</dbReference>
<dbReference type="STRING" id="6313.A0A0K0CYP0"/>
<accession>A0A0K0CYP0</accession>
<evidence type="ECO:0000313" key="1">
    <source>
        <dbReference type="Proteomes" id="UP000035642"/>
    </source>
</evidence>
<dbReference type="InterPro" id="IPR016064">
    <property type="entry name" value="NAD/diacylglycerol_kinase_sf"/>
</dbReference>
<reference evidence="2" key="2">
    <citation type="submission" date="2017-02" db="UniProtKB">
        <authorList>
            <consortium name="WormBaseParasite"/>
        </authorList>
    </citation>
    <scope>IDENTIFICATION</scope>
</reference>
<dbReference type="PANTHER" id="PTHR12358:SF112">
    <property type="entry name" value="LD11247P-RELATED"/>
    <property type="match status" value="1"/>
</dbReference>
<sequence>MRKGRVWRSGWRRHCDTHVESISAPMAHQAFHPSGVGTLVSDSSGRIVALARYIGRLSRVIVKAKYVTLSHISSNAPFVPQARLNDDRIYLTYILRKDIPSRLSLIKFLIAIESQKHLKMPFVKVVEVGAFRLEPLVSGSYIVVDGEVVEATKIQAVTSTLKMAFCTLAGK</sequence>
<dbReference type="InterPro" id="IPR050187">
    <property type="entry name" value="Lipid_Phosphate_FormReg"/>
</dbReference>
<dbReference type="GO" id="GO:0001727">
    <property type="term" value="F:lipid kinase activity"/>
    <property type="evidence" value="ECO:0007669"/>
    <property type="project" value="TreeGrafter"/>
</dbReference>
<reference evidence="1" key="1">
    <citation type="submission" date="2012-09" db="EMBL/GenBank/DDBJ databases">
        <authorList>
            <person name="Martin A.A."/>
        </authorList>
    </citation>
    <scope>NUCLEOTIDE SEQUENCE</scope>
</reference>